<comment type="caution">
    <text evidence="1">The sequence shown here is derived from an EMBL/GenBank/DDBJ whole genome shotgun (WGS) entry which is preliminary data.</text>
</comment>
<dbReference type="OrthoDB" id="991641at2759"/>
<dbReference type="Proteomes" id="UP000187406">
    <property type="component" value="Unassembled WGS sequence"/>
</dbReference>
<name>A0A1Q3B4P0_CEPFO</name>
<feature type="non-terminal residue" evidence="1">
    <location>
        <position position="70"/>
    </location>
</feature>
<proteinExistence type="predicted"/>
<dbReference type="InParanoid" id="A0A1Q3B4P0"/>
<reference evidence="2" key="1">
    <citation type="submission" date="2016-04" db="EMBL/GenBank/DDBJ databases">
        <title>Cephalotus genome sequencing.</title>
        <authorList>
            <person name="Fukushima K."/>
            <person name="Hasebe M."/>
            <person name="Fang X."/>
        </authorList>
    </citation>
    <scope>NUCLEOTIDE SEQUENCE [LARGE SCALE GENOMIC DNA]</scope>
    <source>
        <strain evidence="2">cv. St1</strain>
    </source>
</reference>
<evidence type="ECO:0000313" key="2">
    <source>
        <dbReference type="Proteomes" id="UP000187406"/>
    </source>
</evidence>
<evidence type="ECO:0000313" key="1">
    <source>
        <dbReference type="EMBL" id="GAV62845.1"/>
    </source>
</evidence>
<protein>
    <submittedName>
        <fullName evidence="1">Uncharacterized protein</fullName>
    </submittedName>
</protein>
<dbReference type="EMBL" id="BDDD01000281">
    <property type="protein sequence ID" value="GAV62845.1"/>
    <property type="molecule type" value="Genomic_DNA"/>
</dbReference>
<organism evidence="1 2">
    <name type="scientific">Cephalotus follicularis</name>
    <name type="common">Albany pitcher plant</name>
    <dbReference type="NCBI Taxonomy" id="3775"/>
    <lineage>
        <taxon>Eukaryota</taxon>
        <taxon>Viridiplantae</taxon>
        <taxon>Streptophyta</taxon>
        <taxon>Embryophyta</taxon>
        <taxon>Tracheophyta</taxon>
        <taxon>Spermatophyta</taxon>
        <taxon>Magnoliopsida</taxon>
        <taxon>eudicotyledons</taxon>
        <taxon>Gunneridae</taxon>
        <taxon>Pentapetalae</taxon>
        <taxon>rosids</taxon>
        <taxon>fabids</taxon>
        <taxon>Oxalidales</taxon>
        <taxon>Cephalotaceae</taxon>
        <taxon>Cephalotus</taxon>
    </lineage>
</organism>
<keyword evidence="2" id="KW-1185">Reference proteome</keyword>
<dbReference type="AlphaFoldDB" id="A0A1Q3B4P0"/>
<accession>A0A1Q3B4P0</accession>
<sequence>MKFDVDKFDGNNSFSLSLLLCPRRIGEIWMIKLFQLSVLICLSNEVLVEKTVSDLWSKLENLYLTKSLTN</sequence>
<gene>
    <name evidence="1" type="ORF">CFOL_v3_06368</name>
</gene>